<sequence length="230" mass="24662">MFGVVGGVGSGKSALCSAVAERWGLAVLDGDAAGHAALREDAVKNALHDRFGEAIFFAHGDLAHAEINRSKLAARVFGPGNEAALKDLEAIVHPVIRRRLLEEAAGWFASGVEAVLLDAAVMLESGWSEFCEKIVFVDVPRTERLRRVAGRGWDEAELDRREASQWPLDRKKAAADAVIDNGGALADAVRAFDALLFEWSVEPSPGAPIRRERSDLFAPARPAAGQTVLS</sequence>
<dbReference type="GO" id="GO:0015937">
    <property type="term" value="P:coenzyme A biosynthetic process"/>
    <property type="evidence" value="ECO:0007669"/>
    <property type="project" value="UniProtKB-UniRule"/>
</dbReference>
<dbReference type="GO" id="GO:0004140">
    <property type="term" value="F:dephospho-CoA kinase activity"/>
    <property type="evidence" value="ECO:0007669"/>
    <property type="project" value="UniProtKB-UniRule"/>
</dbReference>
<evidence type="ECO:0000256" key="1">
    <source>
        <dbReference type="ARBA" id="ARBA00009018"/>
    </source>
</evidence>
<comment type="pathway">
    <text evidence="5">Cofactor biosynthesis; coenzyme A biosynthesis; CoA from (R)-pantothenate: step 5/5.</text>
</comment>
<dbReference type="HAMAP" id="MF_00376">
    <property type="entry name" value="Dephospho_CoA_kinase"/>
    <property type="match status" value="1"/>
</dbReference>
<dbReference type="PANTHER" id="PTHR10695:SF46">
    <property type="entry name" value="BIFUNCTIONAL COENZYME A SYNTHASE-RELATED"/>
    <property type="match status" value="1"/>
</dbReference>
<evidence type="ECO:0000256" key="4">
    <source>
        <dbReference type="ARBA" id="ARBA00022993"/>
    </source>
</evidence>
<keyword evidence="3 5" id="KW-0067">ATP-binding</keyword>
<organism evidence="7 8">
    <name type="scientific">Alienimonas californiensis</name>
    <dbReference type="NCBI Taxonomy" id="2527989"/>
    <lineage>
        <taxon>Bacteria</taxon>
        <taxon>Pseudomonadati</taxon>
        <taxon>Planctomycetota</taxon>
        <taxon>Planctomycetia</taxon>
        <taxon>Planctomycetales</taxon>
        <taxon>Planctomycetaceae</taxon>
        <taxon>Alienimonas</taxon>
    </lineage>
</organism>
<dbReference type="InterPro" id="IPR027417">
    <property type="entry name" value="P-loop_NTPase"/>
</dbReference>
<evidence type="ECO:0000256" key="5">
    <source>
        <dbReference type="HAMAP-Rule" id="MF_00376"/>
    </source>
</evidence>
<feature type="binding site" evidence="5">
    <location>
        <begin position="9"/>
        <end position="14"/>
    </location>
    <ligand>
        <name>ATP</name>
        <dbReference type="ChEBI" id="CHEBI:30616"/>
    </ligand>
</feature>
<keyword evidence="5 7" id="KW-0418">Kinase</keyword>
<name>A0A517PDF2_9PLAN</name>
<dbReference type="UniPathway" id="UPA00241">
    <property type="reaction ID" value="UER00356"/>
</dbReference>
<dbReference type="GO" id="GO:0005524">
    <property type="term" value="F:ATP binding"/>
    <property type="evidence" value="ECO:0007669"/>
    <property type="project" value="UniProtKB-UniRule"/>
</dbReference>
<comment type="catalytic activity">
    <reaction evidence="5">
        <text>3'-dephospho-CoA + ATP = ADP + CoA + H(+)</text>
        <dbReference type="Rhea" id="RHEA:18245"/>
        <dbReference type="ChEBI" id="CHEBI:15378"/>
        <dbReference type="ChEBI" id="CHEBI:30616"/>
        <dbReference type="ChEBI" id="CHEBI:57287"/>
        <dbReference type="ChEBI" id="CHEBI:57328"/>
        <dbReference type="ChEBI" id="CHEBI:456216"/>
        <dbReference type="EC" id="2.7.1.24"/>
    </reaction>
</comment>
<comment type="function">
    <text evidence="5">Catalyzes the phosphorylation of the 3'-hydroxyl group of dephosphocoenzyme A to form coenzyme A.</text>
</comment>
<dbReference type="EC" id="2.7.1.24" evidence="5 6"/>
<comment type="similarity">
    <text evidence="1 5">Belongs to the CoaE family.</text>
</comment>
<comment type="subcellular location">
    <subcellularLocation>
        <location evidence="5">Cytoplasm</location>
    </subcellularLocation>
</comment>
<keyword evidence="5 7" id="KW-0808">Transferase</keyword>
<dbReference type="KEGG" id="acaf:CA12_35310"/>
<dbReference type="Pfam" id="PF01121">
    <property type="entry name" value="CoaE"/>
    <property type="match status" value="1"/>
</dbReference>
<dbReference type="NCBIfam" id="TIGR00152">
    <property type="entry name" value="dephospho-CoA kinase"/>
    <property type="match status" value="1"/>
</dbReference>
<dbReference type="PROSITE" id="PS51219">
    <property type="entry name" value="DPCK"/>
    <property type="match status" value="1"/>
</dbReference>
<evidence type="ECO:0000256" key="2">
    <source>
        <dbReference type="ARBA" id="ARBA00022741"/>
    </source>
</evidence>
<reference evidence="7 8" key="1">
    <citation type="submission" date="2019-02" db="EMBL/GenBank/DDBJ databases">
        <title>Deep-cultivation of Planctomycetes and their phenomic and genomic characterization uncovers novel biology.</title>
        <authorList>
            <person name="Wiegand S."/>
            <person name="Jogler M."/>
            <person name="Boedeker C."/>
            <person name="Pinto D."/>
            <person name="Vollmers J."/>
            <person name="Rivas-Marin E."/>
            <person name="Kohn T."/>
            <person name="Peeters S.H."/>
            <person name="Heuer A."/>
            <person name="Rast P."/>
            <person name="Oberbeckmann S."/>
            <person name="Bunk B."/>
            <person name="Jeske O."/>
            <person name="Meyerdierks A."/>
            <person name="Storesund J.E."/>
            <person name="Kallscheuer N."/>
            <person name="Luecker S."/>
            <person name="Lage O.M."/>
            <person name="Pohl T."/>
            <person name="Merkel B.J."/>
            <person name="Hornburger P."/>
            <person name="Mueller R.-W."/>
            <person name="Bruemmer F."/>
            <person name="Labrenz M."/>
            <person name="Spormann A.M."/>
            <person name="Op den Camp H."/>
            <person name="Overmann J."/>
            <person name="Amann R."/>
            <person name="Jetten M.S.M."/>
            <person name="Mascher T."/>
            <person name="Medema M.H."/>
            <person name="Devos D.P."/>
            <person name="Kaster A.-K."/>
            <person name="Ovreas L."/>
            <person name="Rohde M."/>
            <person name="Galperin M.Y."/>
            <person name="Jogler C."/>
        </authorList>
    </citation>
    <scope>NUCLEOTIDE SEQUENCE [LARGE SCALE GENOMIC DNA]</scope>
    <source>
        <strain evidence="7 8">CA12</strain>
    </source>
</reference>
<protein>
    <recommendedName>
        <fullName evidence="5 6">Dephospho-CoA kinase</fullName>
        <ecNumber evidence="5 6">2.7.1.24</ecNumber>
    </recommendedName>
    <alternativeName>
        <fullName evidence="5">Dephosphocoenzyme A kinase</fullName>
    </alternativeName>
</protein>
<evidence type="ECO:0000256" key="3">
    <source>
        <dbReference type="ARBA" id="ARBA00022840"/>
    </source>
</evidence>
<evidence type="ECO:0000313" key="8">
    <source>
        <dbReference type="Proteomes" id="UP000318741"/>
    </source>
</evidence>
<dbReference type="AlphaFoldDB" id="A0A517PDF2"/>
<dbReference type="PANTHER" id="PTHR10695">
    <property type="entry name" value="DEPHOSPHO-COA KINASE-RELATED"/>
    <property type="match status" value="1"/>
</dbReference>
<dbReference type="CDD" id="cd02022">
    <property type="entry name" value="DPCK"/>
    <property type="match status" value="1"/>
</dbReference>
<keyword evidence="4 5" id="KW-0173">Coenzyme A biosynthesis</keyword>
<evidence type="ECO:0000313" key="7">
    <source>
        <dbReference type="EMBL" id="QDT17409.1"/>
    </source>
</evidence>
<dbReference type="EMBL" id="CP036265">
    <property type="protein sequence ID" value="QDT17409.1"/>
    <property type="molecule type" value="Genomic_DNA"/>
</dbReference>
<dbReference type="Gene3D" id="3.40.50.300">
    <property type="entry name" value="P-loop containing nucleotide triphosphate hydrolases"/>
    <property type="match status" value="1"/>
</dbReference>
<accession>A0A517PDF2</accession>
<evidence type="ECO:0000256" key="6">
    <source>
        <dbReference type="NCBIfam" id="TIGR00152"/>
    </source>
</evidence>
<gene>
    <name evidence="5 7" type="primary">coaE</name>
    <name evidence="7" type="ORF">CA12_35310</name>
</gene>
<keyword evidence="2 5" id="KW-0547">Nucleotide-binding</keyword>
<dbReference type="GO" id="GO:0005737">
    <property type="term" value="C:cytoplasm"/>
    <property type="evidence" value="ECO:0007669"/>
    <property type="project" value="UniProtKB-SubCell"/>
</dbReference>
<dbReference type="InterPro" id="IPR001977">
    <property type="entry name" value="Depp_CoAkinase"/>
</dbReference>
<dbReference type="SUPFAM" id="SSF52540">
    <property type="entry name" value="P-loop containing nucleoside triphosphate hydrolases"/>
    <property type="match status" value="1"/>
</dbReference>
<keyword evidence="8" id="KW-1185">Reference proteome</keyword>
<dbReference type="Proteomes" id="UP000318741">
    <property type="component" value="Chromosome"/>
</dbReference>
<keyword evidence="5" id="KW-0963">Cytoplasm</keyword>
<proteinExistence type="inferred from homology"/>